<dbReference type="Proteomes" id="UP000640274">
    <property type="component" value="Unassembled WGS sequence"/>
</dbReference>
<dbReference type="EMBL" id="JAELUP010000044">
    <property type="protein sequence ID" value="MBJ6361751.1"/>
    <property type="molecule type" value="Genomic_DNA"/>
</dbReference>
<sequence length="114" mass="13117">MKKDELQVDQQSLVDAWQKTLPRTLNAADSAEVKADEADSNSLRVHIRTAGHQEYTFDFKVEYVDSREVRVELVDVERSGKSIDERTGLLQELIQDYTRHLHECAQALHQLTHA</sequence>
<dbReference type="AlphaFoldDB" id="A0A934MP65"/>
<keyword evidence="2" id="KW-1185">Reference proteome</keyword>
<reference evidence="1" key="1">
    <citation type="submission" date="2020-12" db="EMBL/GenBank/DDBJ databases">
        <authorList>
            <person name="Huq M.A."/>
        </authorList>
    </citation>
    <scope>NUCLEOTIDE SEQUENCE</scope>
    <source>
        <strain evidence="1">MAHUQ-46</strain>
    </source>
</reference>
<evidence type="ECO:0000313" key="2">
    <source>
        <dbReference type="Proteomes" id="UP000640274"/>
    </source>
</evidence>
<proteinExistence type="predicted"/>
<accession>A0A934MP65</accession>
<gene>
    <name evidence="1" type="ORF">JFN88_10700</name>
</gene>
<evidence type="ECO:0000313" key="1">
    <source>
        <dbReference type="EMBL" id="MBJ6361751.1"/>
    </source>
</evidence>
<name>A0A934MP65_9BACL</name>
<protein>
    <submittedName>
        <fullName evidence="1">Uncharacterized protein</fullName>
    </submittedName>
</protein>
<dbReference type="RefSeq" id="WP_199019304.1">
    <property type="nucleotide sequence ID" value="NZ_JAELUP010000044.1"/>
</dbReference>
<comment type="caution">
    <text evidence="1">The sequence shown here is derived from an EMBL/GenBank/DDBJ whole genome shotgun (WGS) entry which is preliminary data.</text>
</comment>
<organism evidence="1 2">
    <name type="scientific">Paenibacillus roseus</name>
    <dbReference type="NCBI Taxonomy" id="2798579"/>
    <lineage>
        <taxon>Bacteria</taxon>
        <taxon>Bacillati</taxon>
        <taxon>Bacillota</taxon>
        <taxon>Bacilli</taxon>
        <taxon>Bacillales</taxon>
        <taxon>Paenibacillaceae</taxon>
        <taxon>Paenibacillus</taxon>
    </lineage>
</organism>